<dbReference type="AlphaFoldDB" id="A0A918UZG4"/>
<proteinExistence type="predicted"/>
<accession>A0A918UZG4</accession>
<dbReference type="EMBL" id="BMZB01000009">
    <property type="protein sequence ID" value="GGZ45224.1"/>
    <property type="molecule type" value="Genomic_DNA"/>
</dbReference>
<comment type="caution">
    <text evidence="1">The sequence shown here is derived from an EMBL/GenBank/DDBJ whole genome shotgun (WGS) entry which is preliminary data.</text>
</comment>
<name>A0A918UZG4_9CAUL</name>
<gene>
    <name evidence="1" type="ORF">GCM10011273_34900</name>
</gene>
<dbReference type="Proteomes" id="UP000662572">
    <property type="component" value="Unassembled WGS sequence"/>
</dbReference>
<sequence>MTVASKLYNSFRLPSFIVSHIFQKPTLQILHAIAFKLSAVEASFPSKRQGATAFREIYTLN</sequence>
<organism evidence="1 2">
    <name type="scientific">Asticcacaulis endophyticus</name>
    <dbReference type="NCBI Taxonomy" id="1395890"/>
    <lineage>
        <taxon>Bacteria</taxon>
        <taxon>Pseudomonadati</taxon>
        <taxon>Pseudomonadota</taxon>
        <taxon>Alphaproteobacteria</taxon>
        <taxon>Caulobacterales</taxon>
        <taxon>Caulobacteraceae</taxon>
        <taxon>Asticcacaulis</taxon>
    </lineage>
</organism>
<evidence type="ECO:0000313" key="1">
    <source>
        <dbReference type="EMBL" id="GGZ45224.1"/>
    </source>
</evidence>
<reference evidence="1" key="1">
    <citation type="journal article" date="2014" name="Int. J. Syst. Evol. Microbiol.">
        <title>Complete genome sequence of Corynebacterium casei LMG S-19264T (=DSM 44701T), isolated from a smear-ripened cheese.</title>
        <authorList>
            <consortium name="US DOE Joint Genome Institute (JGI-PGF)"/>
            <person name="Walter F."/>
            <person name="Albersmeier A."/>
            <person name="Kalinowski J."/>
            <person name="Ruckert C."/>
        </authorList>
    </citation>
    <scope>NUCLEOTIDE SEQUENCE</scope>
    <source>
        <strain evidence="1">KCTC 32296</strain>
    </source>
</reference>
<evidence type="ECO:0000313" key="2">
    <source>
        <dbReference type="Proteomes" id="UP000662572"/>
    </source>
</evidence>
<reference evidence="1" key="2">
    <citation type="submission" date="2020-09" db="EMBL/GenBank/DDBJ databases">
        <authorList>
            <person name="Sun Q."/>
            <person name="Kim S."/>
        </authorList>
    </citation>
    <scope>NUCLEOTIDE SEQUENCE</scope>
    <source>
        <strain evidence="1">KCTC 32296</strain>
    </source>
</reference>
<protein>
    <submittedName>
        <fullName evidence="1">Uncharacterized protein</fullName>
    </submittedName>
</protein>
<keyword evidence="2" id="KW-1185">Reference proteome</keyword>